<reference evidence="1" key="1">
    <citation type="journal article" date="2018" name="Nat. Genet.">
        <title>Extensive intraspecific gene order and gene structural variations between Mo17 and other maize genomes.</title>
        <authorList>
            <person name="Sun S."/>
            <person name="Zhou Y."/>
            <person name="Chen J."/>
            <person name="Shi J."/>
            <person name="Zhao H."/>
            <person name="Zhao H."/>
            <person name="Song W."/>
            <person name="Zhang M."/>
            <person name="Cui Y."/>
            <person name="Dong X."/>
            <person name="Liu H."/>
            <person name="Ma X."/>
            <person name="Jiao Y."/>
            <person name="Wang B."/>
            <person name="Wei X."/>
            <person name="Stein J.C."/>
            <person name="Glaubitz J.C."/>
            <person name="Lu F."/>
            <person name="Yu G."/>
            <person name="Liang C."/>
            <person name="Fengler K."/>
            <person name="Li B."/>
            <person name="Rafalski A."/>
            <person name="Schnable P.S."/>
            <person name="Ware D.H."/>
            <person name="Buckler E.S."/>
            <person name="Lai J."/>
        </authorList>
    </citation>
    <scope>NUCLEOTIDE SEQUENCE [LARGE SCALE GENOMIC DNA]</scope>
    <source>
        <tissue evidence="1">Seedling</tissue>
    </source>
</reference>
<proteinExistence type="predicted"/>
<evidence type="ECO:0000313" key="1">
    <source>
        <dbReference type="EMBL" id="PWZ08862.1"/>
    </source>
</evidence>
<sequence length="258" mass="28189">MMACRRLARDAVAASLRRGAATETTASTPAFFSSSSAAASSCSSGAPVASSPIRHFLARYSSPAFQIQPSAAGLGPSFAARVALGLRPQLSGLNLIKGFGTSTMLAMTLHQGQVTAATKEQPSKAIAGPPQGSLKTKLGSFWPLVRKLQLPVGLTFLIMSGLHSPLSLTLNILLLLYCSRPSRYSIYLFLQELRHREVDQNHAVSKEEYMRTRNIITEDFKFFSIGTIELVDGRVLHLIGMLGSWWIYRVSFKWKELV</sequence>
<comment type="caution">
    <text evidence="1">The sequence shown here is derived from an EMBL/GenBank/DDBJ whole genome shotgun (WGS) entry which is preliminary data.</text>
</comment>
<dbReference type="EMBL" id="NCVQ01000009">
    <property type="protein sequence ID" value="PWZ08862.1"/>
    <property type="molecule type" value="Genomic_DNA"/>
</dbReference>
<organism evidence="1">
    <name type="scientific">Zea mays</name>
    <name type="common">Maize</name>
    <dbReference type="NCBI Taxonomy" id="4577"/>
    <lineage>
        <taxon>Eukaryota</taxon>
        <taxon>Viridiplantae</taxon>
        <taxon>Streptophyta</taxon>
        <taxon>Embryophyta</taxon>
        <taxon>Tracheophyta</taxon>
        <taxon>Spermatophyta</taxon>
        <taxon>Magnoliopsida</taxon>
        <taxon>Liliopsida</taxon>
        <taxon>Poales</taxon>
        <taxon>Poaceae</taxon>
        <taxon>PACMAD clade</taxon>
        <taxon>Panicoideae</taxon>
        <taxon>Andropogonodae</taxon>
        <taxon>Andropogoneae</taxon>
        <taxon>Tripsacinae</taxon>
        <taxon>Zea</taxon>
    </lineage>
</organism>
<accession>A0A3L6DJP8</accession>
<dbReference type="AlphaFoldDB" id="A0A3L6DJP8"/>
<dbReference type="ExpressionAtlas" id="A0A3L6DJP8">
    <property type="expression patterns" value="baseline and differential"/>
</dbReference>
<gene>
    <name evidence="1" type="ORF">Zm00014a_010921</name>
</gene>
<protein>
    <submittedName>
        <fullName evidence="1">Uncharacterized protein</fullName>
    </submittedName>
</protein>
<dbReference type="Proteomes" id="UP000251960">
    <property type="component" value="Chromosome 8"/>
</dbReference>
<name>A0A3L6DJP8_MAIZE</name>